<protein>
    <submittedName>
        <fullName evidence="2">Uncharacterized protein</fullName>
    </submittedName>
</protein>
<organism evidence="2 3">
    <name type="scientific">Polyplosphaeria fusca</name>
    <dbReference type="NCBI Taxonomy" id="682080"/>
    <lineage>
        <taxon>Eukaryota</taxon>
        <taxon>Fungi</taxon>
        <taxon>Dikarya</taxon>
        <taxon>Ascomycota</taxon>
        <taxon>Pezizomycotina</taxon>
        <taxon>Dothideomycetes</taxon>
        <taxon>Pleosporomycetidae</taxon>
        <taxon>Pleosporales</taxon>
        <taxon>Tetraplosphaeriaceae</taxon>
        <taxon>Polyplosphaeria</taxon>
    </lineage>
</organism>
<dbReference type="OrthoDB" id="3787505at2759"/>
<sequence>MHITLLPLLATLLTSALALPAAEVPNPISPKRDPGLGGLEKKQDFCPGFGNICFNDQNCKDVQCRGCIDAPEVDPNHMICY</sequence>
<evidence type="ECO:0000313" key="3">
    <source>
        <dbReference type="Proteomes" id="UP000799444"/>
    </source>
</evidence>
<keyword evidence="1" id="KW-0732">Signal</keyword>
<keyword evidence="3" id="KW-1185">Reference proteome</keyword>
<dbReference type="EMBL" id="ML996134">
    <property type="protein sequence ID" value="KAF2735531.1"/>
    <property type="molecule type" value="Genomic_DNA"/>
</dbReference>
<name>A0A9P4R2Z5_9PLEO</name>
<feature type="chain" id="PRO_5040492376" evidence="1">
    <location>
        <begin position="19"/>
        <end position="81"/>
    </location>
</feature>
<proteinExistence type="predicted"/>
<gene>
    <name evidence="2" type="ORF">EJ04DRAFT_576024</name>
</gene>
<reference evidence="2" key="1">
    <citation type="journal article" date="2020" name="Stud. Mycol.">
        <title>101 Dothideomycetes genomes: a test case for predicting lifestyles and emergence of pathogens.</title>
        <authorList>
            <person name="Haridas S."/>
            <person name="Albert R."/>
            <person name="Binder M."/>
            <person name="Bloem J."/>
            <person name="Labutti K."/>
            <person name="Salamov A."/>
            <person name="Andreopoulos B."/>
            <person name="Baker S."/>
            <person name="Barry K."/>
            <person name="Bills G."/>
            <person name="Bluhm B."/>
            <person name="Cannon C."/>
            <person name="Castanera R."/>
            <person name="Culley D."/>
            <person name="Daum C."/>
            <person name="Ezra D."/>
            <person name="Gonzalez J."/>
            <person name="Henrissat B."/>
            <person name="Kuo A."/>
            <person name="Liang C."/>
            <person name="Lipzen A."/>
            <person name="Lutzoni F."/>
            <person name="Magnuson J."/>
            <person name="Mondo S."/>
            <person name="Nolan M."/>
            <person name="Ohm R."/>
            <person name="Pangilinan J."/>
            <person name="Park H.-J."/>
            <person name="Ramirez L."/>
            <person name="Alfaro M."/>
            <person name="Sun H."/>
            <person name="Tritt A."/>
            <person name="Yoshinaga Y."/>
            <person name="Zwiers L.-H."/>
            <person name="Turgeon B."/>
            <person name="Goodwin S."/>
            <person name="Spatafora J."/>
            <person name="Crous P."/>
            <person name="Grigoriev I."/>
        </authorList>
    </citation>
    <scope>NUCLEOTIDE SEQUENCE</scope>
    <source>
        <strain evidence="2">CBS 125425</strain>
    </source>
</reference>
<evidence type="ECO:0000313" key="2">
    <source>
        <dbReference type="EMBL" id="KAF2735531.1"/>
    </source>
</evidence>
<feature type="signal peptide" evidence="1">
    <location>
        <begin position="1"/>
        <end position="18"/>
    </location>
</feature>
<accession>A0A9P4R2Z5</accession>
<comment type="caution">
    <text evidence="2">The sequence shown here is derived from an EMBL/GenBank/DDBJ whole genome shotgun (WGS) entry which is preliminary data.</text>
</comment>
<dbReference type="AlphaFoldDB" id="A0A9P4R2Z5"/>
<evidence type="ECO:0000256" key="1">
    <source>
        <dbReference type="SAM" id="SignalP"/>
    </source>
</evidence>
<dbReference type="Proteomes" id="UP000799444">
    <property type="component" value="Unassembled WGS sequence"/>
</dbReference>